<sequence>MAVELYRPFVIAGGLSGAAALAAYAASAHSGSANLGTVAPLLLAHAPALLVFAMLAPGRMAARLGGWITFLGLILFCGDLVTRDIAGTRLFPYAAPSGGTLMILGWLVIACMGIMKQKVSS</sequence>
<name>A0A135HYG6_9HYPH</name>
<organism evidence="2 3">
    <name type="scientific">Paramesorhizobium deserti</name>
    <dbReference type="NCBI Taxonomy" id="1494590"/>
    <lineage>
        <taxon>Bacteria</taxon>
        <taxon>Pseudomonadati</taxon>
        <taxon>Pseudomonadota</taxon>
        <taxon>Alphaproteobacteria</taxon>
        <taxon>Hyphomicrobiales</taxon>
        <taxon>Phyllobacteriaceae</taxon>
        <taxon>Paramesorhizobium</taxon>
    </lineage>
</organism>
<feature type="transmembrane region" description="Helical" evidence="1">
    <location>
        <begin position="93"/>
        <end position="115"/>
    </location>
</feature>
<feature type="transmembrane region" description="Helical" evidence="1">
    <location>
        <begin position="64"/>
        <end position="81"/>
    </location>
</feature>
<protein>
    <submittedName>
        <fullName evidence="2">Oxidoreductase</fullName>
    </submittedName>
</protein>
<dbReference type="OrthoDB" id="7173378at2"/>
<dbReference type="RefSeq" id="WP_068879507.1">
    <property type="nucleotide sequence ID" value="NZ_LNTU01000001.1"/>
</dbReference>
<dbReference type="AlphaFoldDB" id="A0A135HYG6"/>
<evidence type="ECO:0000313" key="3">
    <source>
        <dbReference type="Proteomes" id="UP000070107"/>
    </source>
</evidence>
<feature type="transmembrane region" description="Helical" evidence="1">
    <location>
        <begin position="35"/>
        <end position="57"/>
    </location>
</feature>
<keyword evidence="1" id="KW-0812">Transmembrane</keyword>
<dbReference type="InterPro" id="IPR006696">
    <property type="entry name" value="DUF423"/>
</dbReference>
<dbReference type="Pfam" id="PF04241">
    <property type="entry name" value="DUF423"/>
    <property type="match status" value="1"/>
</dbReference>
<keyword evidence="3" id="KW-1185">Reference proteome</keyword>
<dbReference type="STRING" id="1494590.ATN84_00025"/>
<dbReference type="EMBL" id="LNTU01000001">
    <property type="protein sequence ID" value="KXF78237.1"/>
    <property type="molecule type" value="Genomic_DNA"/>
</dbReference>
<dbReference type="Proteomes" id="UP000070107">
    <property type="component" value="Unassembled WGS sequence"/>
</dbReference>
<keyword evidence="1" id="KW-0472">Membrane</keyword>
<evidence type="ECO:0000256" key="1">
    <source>
        <dbReference type="SAM" id="Phobius"/>
    </source>
</evidence>
<gene>
    <name evidence="2" type="ORF">ATN84_00025</name>
</gene>
<reference evidence="2 3" key="1">
    <citation type="submission" date="2015-11" db="EMBL/GenBank/DDBJ databases">
        <title>Draft genome sequence of Paramesorhizobium deserti A-3-E, a strain highly resistant to diverse beta-lactam antibiotics.</title>
        <authorList>
            <person name="Lv R."/>
            <person name="Yang X."/>
            <person name="Fang N."/>
            <person name="Guo J."/>
            <person name="Luo X."/>
            <person name="Peng F."/>
            <person name="Yang R."/>
            <person name="Cui Y."/>
            <person name="Fang C."/>
            <person name="Song Y."/>
        </authorList>
    </citation>
    <scope>NUCLEOTIDE SEQUENCE [LARGE SCALE GENOMIC DNA]</scope>
    <source>
        <strain evidence="2 3">A-3-E</strain>
    </source>
</reference>
<proteinExistence type="predicted"/>
<accession>A0A135HYG6</accession>
<keyword evidence="1" id="KW-1133">Transmembrane helix</keyword>
<comment type="caution">
    <text evidence="2">The sequence shown here is derived from an EMBL/GenBank/DDBJ whole genome shotgun (WGS) entry which is preliminary data.</text>
</comment>
<evidence type="ECO:0000313" key="2">
    <source>
        <dbReference type="EMBL" id="KXF78237.1"/>
    </source>
</evidence>